<reference evidence="1" key="1">
    <citation type="journal article" date="2012" name="Science">
        <title>Fermentation, hydrogen, and sulfur metabolism in multiple uncultivated bacterial phyla.</title>
        <authorList>
            <person name="Wrighton K.C."/>
            <person name="Thomas B.C."/>
            <person name="Sharon I."/>
            <person name="Miller C.S."/>
            <person name="Castelle C.J."/>
            <person name="VerBerkmoes N.C."/>
            <person name="Wilkins M.J."/>
            <person name="Hettich R.L."/>
            <person name="Lipton M.S."/>
            <person name="Williams K.H."/>
            <person name="Long P.E."/>
            <person name="Banfield J.F."/>
        </authorList>
    </citation>
    <scope>NUCLEOTIDE SEQUENCE [LARGE SCALE GENOMIC DNA]</scope>
</reference>
<accession>K1YW02</accession>
<dbReference type="EMBL" id="AMFJ01034399">
    <property type="protein sequence ID" value="EKD29459.1"/>
    <property type="molecule type" value="Genomic_DNA"/>
</dbReference>
<sequence length="72" mass="8941">MTEDITREFHAFRQVRLQFRERIIDRLCERERIRIVLFKYAKNYSRFSAYGSISTFIWIRSEDHVRNIGERN</sequence>
<name>K1YW02_9BACT</name>
<gene>
    <name evidence="1" type="ORF">ACD_78C00399G0003</name>
</gene>
<organism evidence="1">
    <name type="scientific">uncultured bacterium</name>
    <name type="common">gcode 4</name>
    <dbReference type="NCBI Taxonomy" id="1234023"/>
    <lineage>
        <taxon>Bacteria</taxon>
        <taxon>environmental samples</taxon>
    </lineage>
</organism>
<evidence type="ECO:0000313" key="1">
    <source>
        <dbReference type="EMBL" id="EKD29459.1"/>
    </source>
</evidence>
<feature type="non-terminal residue" evidence="1">
    <location>
        <position position="72"/>
    </location>
</feature>
<protein>
    <submittedName>
        <fullName evidence="1">Uncharacterized protein</fullName>
    </submittedName>
</protein>
<comment type="caution">
    <text evidence="1">The sequence shown here is derived from an EMBL/GenBank/DDBJ whole genome shotgun (WGS) entry which is preliminary data.</text>
</comment>
<dbReference type="AlphaFoldDB" id="K1YW02"/>
<proteinExistence type="predicted"/>